<dbReference type="InterPro" id="IPR011990">
    <property type="entry name" value="TPR-like_helical_dom_sf"/>
</dbReference>
<name>A0ABR7V803_9FLAO</name>
<evidence type="ECO:0000256" key="4">
    <source>
        <dbReference type="ARBA" id="ARBA00022989"/>
    </source>
</evidence>
<dbReference type="PROSITE" id="PS50125">
    <property type="entry name" value="GUANYLATE_CYCLASE_2"/>
    <property type="match status" value="1"/>
</dbReference>
<dbReference type="Pfam" id="PF13181">
    <property type="entry name" value="TPR_8"/>
    <property type="match status" value="2"/>
</dbReference>
<dbReference type="PANTHER" id="PTHR11920:SF335">
    <property type="entry name" value="GUANYLATE CYCLASE"/>
    <property type="match status" value="1"/>
</dbReference>
<protein>
    <submittedName>
        <fullName evidence="10">Tetratricopeptide repeat protein</fullName>
    </submittedName>
</protein>
<dbReference type="Proteomes" id="UP000598350">
    <property type="component" value="Unassembled WGS sequence"/>
</dbReference>
<gene>
    <name evidence="10" type="ORF">HPE63_02440</name>
</gene>
<feature type="transmembrane region" description="Helical" evidence="8">
    <location>
        <begin position="7"/>
        <end position="23"/>
    </location>
</feature>
<keyword evidence="11" id="KW-1185">Reference proteome</keyword>
<comment type="subcellular location">
    <subcellularLocation>
        <location evidence="1">Membrane</location>
    </subcellularLocation>
</comment>
<keyword evidence="5 8" id="KW-0472">Membrane</keyword>
<sequence>MRLKRKVYYIIGFFYLIIYYVSAQDQRVADSLVHIYKADTINEERKLELLRNLSFNEINNLELSLQYANELIKLSKENGNYPYLSQGYFQKGSAHNLKGDIEEAITAYFKSAEIARQVNNITLEGGAYGAIADVYAISDNHNNAMLYYNKAISALRKARDTIPLASFILNAGDALLTNKKYDSALTYFNESGALFEKADYDVGKAYNLGNIGMVYANTGKNNLAEKNINEAILILEESGDYYPISVYLIAMADIYLEKEKLQTAIDYAKKSLTLAEQYGLKEQIGDANLKLSELYEIMGNQVKSFKHYKDHIAYRDSLLNIETVQQLADQRTNYEVSQKQIEVDLLDQRRKNQRNIAIATAVALFLIGLLAFGLFRRNTFIRKTKQIIEEERDRSDNLLLNILPKETAAELKANGTVKAKKYDAVTVLFTDFKGFTSYSEKLSPEALVETVGFYFSKFDAIMEKYGLEKIKTIGDAYMCAGGLHDNTVDHAHRMVSAAFEIVEFVETTKKDVATSELTFDIRIGINTGPVVAGVVGTKKFAYDIWGDAVNVASRMESMSEPGRINISENTYALIKEDAECEYRGEIPVKNRGMMKMYFVNRIKENSQAPIMKVLKDQNG</sequence>
<evidence type="ECO:0000256" key="1">
    <source>
        <dbReference type="ARBA" id="ARBA00004370"/>
    </source>
</evidence>
<keyword evidence="2 8" id="KW-0812">Transmembrane</keyword>
<dbReference type="InterPro" id="IPR050401">
    <property type="entry name" value="Cyclic_nucleotide_synthase"/>
</dbReference>
<keyword evidence="6 7" id="KW-0456">Lyase</keyword>
<organism evidence="10 11">
    <name type="scientific">Maribacter arenosus</name>
    <dbReference type="NCBI Taxonomy" id="1854708"/>
    <lineage>
        <taxon>Bacteria</taxon>
        <taxon>Pseudomonadati</taxon>
        <taxon>Bacteroidota</taxon>
        <taxon>Flavobacteriia</taxon>
        <taxon>Flavobacteriales</taxon>
        <taxon>Flavobacteriaceae</taxon>
        <taxon>Maribacter</taxon>
    </lineage>
</organism>
<dbReference type="Pfam" id="PF13424">
    <property type="entry name" value="TPR_12"/>
    <property type="match status" value="1"/>
</dbReference>
<dbReference type="SMART" id="SM00044">
    <property type="entry name" value="CYCc"/>
    <property type="match status" value="1"/>
</dbReference>
<dbReference type="InterPro" id="IPR001054">
    <property type="entry name" value="A/G_cyclase"/>
</dbReference>
<comment type="similarity">
    <text evidence="7">Belongs to the adenylyl cyclase class-4/guanylyl cyclase family.</text>
</comment>
<evidence type="ECO:0000313" key="10">
    <source>
        <dbReference type="EMBL" id="MBD0849513.1"/>
    </source>
</evidence>
<dbReference type="Pfam" id="PF00211">
    <property type="entry name" value="Guanylate_cyc"/>
    <property type="match status" value="1"/>
</dbReference>
<evidence type="ECO:0000313" key="11">
    <source>
        <dbReference type="Proteomes" id="UP000598350"/>
    </source>
</evidence>
<dbReference type="PANTHER" id="PTHR11920">
    <property type="entry name" value="GUANYLYL CYCLASE"/>
    <property type="match status" value="1"/>
</dbReference>
<reference evidence="10 11" key="1">
    <citation type="submission" date="2020-05" db="EMBL/GenBank/DDBJ databases">
        <title>The draft genome sequence of Maribacter arenosus CAU 1321.</title>
        <authorList>
            <person name="Mu L."/>
        </authorList>
    </citation>
    <scope>NUCLEOTIDE SEQUENCE [LARGE SCALE GENOMIC DNA]</scope>
    <source>
        <strain evidence="10 11">CAU 1321</strain>
    </source>
</reference>
<comment type="caution">
    <text evidence="10">The sequence shown here is derived from an EMBL/GenBank/DDBJ whole genome shotgun (WGS) entry which is preliminary data.</text>
</comment>
<evidence type="ECO:0000256" key="2">
    <source>
        <dbReference type="ARBA" id="ARBA00022692"/>
    </source>
</evidence>
<feature type="transmembrane region" description="Helical" evidence="8">
    <location>
        <begin position="356"/>
        <end position="375"/>
    </location>
</feature>
<dbReference type="SMART" id="SM00028">
    <property type="entry name" value="TPR"/>
    <property type="match status" value="5"/>
</dbReference>
<dbReference type="Gene3D" id="3.30.70.1230">
    <property type="entry name" value="Nucleotide cyclase"/>
    <property type="match status" value="1"/>
</dbReference>
<dbReference type="InterPro" id="IPR018297">
    <property type="entry name" value="A/G_cyclase_CS"/>
</dbReference>
<evidence type="ECO:0000259" key="9">
    <source>
        <dbReference type="PROSITE" id="PS50125"/>
    </source>
</evidence>
<evidence type="ECO:0000256" key="3">
    <source>
        <dbReference type="ARBA" id="ARBA00022741"/>
    </source>
</evidence>
<dbReference type="CDD" id="cd07302">
    <property type="entry name" value="CHD"/>
    <property type="match status" value="1"/>
</dbReference>
<dbReference type="InterPro" id="IPR019734">
    <property type="entry name" value="TPR_rpt"/>
</dbReference>
<keyword evidence="4 8" id="KW-1133">Transmembrane helix</keyword>
<accession>A0ABR7V803</accession>
<evidence type="ECO:0000256" key="8">
    <source>
        <dbReference type="SAM" id="Phobius"/>
    </source>
</evidence>
<dbReference type="Gene3D" id="1.25.40.10">
    <property type="entry name" value="Tetratricopeptide repeat domain"/>
    <property type="match status" value="2"/>
</dbReference>
<dbReference type="SUPFAM" id="SSF55073">
    <property type="entry name" value="Nucleotide cyclase"/>
    <property type="match status" value="1"/>
</dbReference>
<dbReference type="PROSITE" id="PS00452">
    <property type="entry name" value="GUANYLATE_CYCLASE_1"/>
    <property type="match status" value="1"/>
</dbReference>
<dbReference type="EMBL" id="JABTCG010000001">
    <property type="protein sequence ID" value="MBD0849513.1"/>
    <property type="molecule type" value="Genomic_DNA"/>
</dbReference>
<dbReference type="InterPro" id="IPR029787">
    <property type="entry name" value="Nucleotide_cyclase"/>
</dbReference>
<keyword evidence="3" id="KW-0547">Nucleotide-binding</keyword>
<feature type="domain" description="Guanylate cyclase" evidence="9">
    <location>
        <begin position="426"/>
        <end position="556"/>
    </location>
</feature>
<evidence type="ECO:0000256" key="7">
    <source>
        <dbReference type="RuleBase" id="RU000405"/>
    </source>
</evidence>
<dbReference type="SUPFAM" id="SSF48452">
    <property type="entry name" value="TPR-like"/>
    <property type="match status" value="2"/>
</dbReference>
<evidence type="ECO:0000256" key="6">
    <source>
        <dbReference type="ARBA" id="ARBA00023239"/>
    </source>
</evidence>
<proteinExistence type="inferred from homology"/>
<evidence type="ECO:0000256" key="5">
    <source>
        <dbReference type="ARBA" id="ARBA00023136"/>
    </source>
</evidence>